<organism evidence="4">
    <name type="scientific">Nippostrongylus brasiliensis</name>
    <name type="common">Rat hookworm</name>
    <dbReference type="NCBI Taxonomy" id="27835"/>
    <lineage>
        <taxon>Eukaryota</taxon>
        <taxon>Metazoa</taxon>
        <taxon>Ecdysozoa</taxon>
        <taxon>Nematoda</taxon>
        <taxon>Chromadorea</taxon>
        <taxon>Rhabditida</taxon>
        <taxon>Rhabditina</taxon>
        <taxon>Rhabditomorpha</taxon>
        <taxon>Strongyloidea</taxon>
        <taxon>Heligmosomidae</taxon>
        <taxon>Nippostrongylus</taxon>
    </lineage>
</organism>
<dbReference type="WBParaSite" id="NBR_0000188601-mRNA-1">
    <property type="protein sequence ID" value="NBR_0000188601-mRNA-1"/>
    <property type="gene ID" value="NBR_0000188601"/>
</dbReference>
<name>A0A0N4XH84_NIPBR</name>
<feature type="region of interest" description="Disordered" evidence="1">
    <location>
        <begin position="198"/>
        <end position="235"/>
    </location>
</feature>
<dbReference type="EMBL" id="UYSL01001785">
    <property type="protein sequence ID" value="VDL65476.1"/>
    <property type="molecule type" value="Genomic_DNA"/>
</dbReference>
<feature type="region of interest" description="Disordered" evidence="1">
    <location>
        <begin position="137"/>
        <end position="184"/>
    </location>
</feature>
<dbReference type="AlphaFoldDB" id="A0A0N4XH84"/>
<evidence type="ECO:0000313" key="4">
    <source>
        <dbReference type="WBParaSite" id="NBR_0000188601-mRNA-1"/>
    </source>
</evidence>
<feature type="compositionally biased region" description="Basic residues" evidence="1">
    <location>
        <begin position="142"/>
        <end position="154"/>
    </location>
</feature>
<accession>A0A0N4XH84</accession>
<reference evidence="4" key="1">
    <citation type="submission" date="2017-02" db="UniProtKB">
        <authorList>
            <consortium name="WormBaseParasite"/>
        </authorList>
    </citation>
    <scope>IDENTIFICATION</scope>
</reference>
<proteinExistence type="predicted"/>
<evidence type="ECO:0000256" key="1">
    <source>
        <dbReference type="SAM" id="MobiDB-lite"/>
    </source>
</evidence>
<protein>
    <submittedName>
        <fullName evidence="4">Protein-serine/threonine phosphatase</fullName>
    </submittedName>
</protein>
<feature type="compositionally biased region" description="Polar residues" evidence="1">
    <location>
        <begin position="224"/>
        <end position="235"/>
    </location>
</feature>
<gene>
    <name evidence="2" type="ORF">NBR_LOCUS1887</name>
</gene>
<sequence length="471" mass="53391">MSVAPLPIAPILSTAGINHESIIVVFQKEKRRLQKAGSTGSLDLDVQYSLNKQQRWKTVNTQSLLNRQYLGNNNSLNVMHVFVKEGDAITKLSTKGKGHKLRHFEVALRERREIDKKEVEPARILYNVVKPHPVPSVLLGKTQRKNGRSVRTTKSRPTEYLSDGTEHESASEEEEAPISMSAPSSSFTLGDFVKGTEATGANCRSRRSTVHTLHGEPKKKVSTKVPQTASQQRSNSQPLFAVVDVDATLLHGMELHDAIALLEEERVALKWVDADRLTIDASHLVRNYPEEPIHEPLLVLFFELREGAKVLRVRINANVEPKGAQNMEALIHTVNRQRDFLSLFRDIVDFVRKLRLSNLDTPSEVARFTKSPANFDDAKRVLRCDHYEMLRWLREMYYTTAERVENSSSSCWRCLSHAKDMFESPEGMICRECVASEVVRQISFGRYPVEIPVSDPYALIESTRKICASFM</sequence>
<dbReference type="PANTHER" id="PTHR31063">
    <property type="entry name" value="PROTEIN CBG08668"/>
    <property type="match status" value="1"/>
</dbReference>
<keyword evidence="3" id="KW-1185">Reference proteome</keyword>
<dbReference type="PANTHER" id="PTHR31063:SF4">
    <property type="entry name" value="IBR DOMAIN-CONTAINING PROTEIN"/>
    <property type="match status" value="1"/>
</dbReference>
<reference evidence="2 3" key="2">
    <citation type="submission" date="2018-11" db="EMBL/GenBank/DDBJ databases">
        <authorList>
            <consortium name="Pathogen Informatics"/>
        </authorList>
    </citation>
    <scope>NUCLEOTIDE SEQUENCE [LARGE SCALE GENOMIC DNA]</scope>
</reference>
<dbReference type="Proteomes" id="UP000271162">
    <property type="component" value="Unassembled WGS sequence"/>
</dbReference>
<evidence type="ECO:0000313" key="2">
    <source>
        <dbReference type="EMBL" id="VDL65476.1"/>
    </source>
</evidence>
<evidence type="ECO:0000313" key="3">
    <source>
        <dbReference type="Proteomes" id="UP000271162"/>
    </source>
</evidence>